<gene>
    <name evidence="3" type="ORF">KK083_07340</name>
</gene>
<protein>
    <recommendedName>
        <fullName evidence="2">YCII-related domain-containing protein</fullName>
    </recommendedName>
</protein>
<accession>A0AAP2GI31</accession>
<reference evidence="3 4" key="1">
    <citation type="submission" date="2021-05" db="EMBL/GenBank/DDBJ databases">
        <title>A Polyphasic approach of four new species of the genus Ohtaekwangia: Ohtaekwangia histidinii sp. nov., Ohtaekwangia cretensis sp. nov., Ohtaekwangia indiensis sp. nov., Ohtaekwangia reichenbachii sp. nov. from diverse environment.</title>
        <authorList>
            <person name="Octaviana S."/>
        </authorList>
    </citation>
    <scope>NUCLEOTIDE SEQUENCE [LARGE SCALE GENOMIC DNA]</scope>
    <source>
        <strain evidence="3 4">PWU4</strain>
    </source>
</reference>
<dbReference type="Pfam" id="PF03795">
    <property type="entry name" value="YCII"/>
    <property type="match status" value="1"/>
</dbReference>
<dbReference type="Gene3D" id="3.30.70.1060">
    <property type="entry name" value="Dimeric alpha+beta barrel"/>
    <property type="match status" value="1"/>
</dbReference>
<feature type="domain" description="YCII-related" evidence="2">
    <location>
        <begin position="14"/>
        <end position="89"/>
    </location>
</feature>
<proteinExistence type="inferred from homology"/>
<dbReference type="SUPFAM" id="SSF54909">
    <property type="entry name" value="Dimeric alpha+beta barrel"/>
    <property type="match status" value="1"/>
</dbReference>
<name>A0AAP2GI31_9BACT</name>
<keyword evidence="4" id="KW-1185">Reference proteome</keyword>
<comment type="similarity">
    <text evidence="1">Belongs to the YciI family.</text>
</comment>
<evidence type="ECO:0000313" key="3">
    <source>
        <dbReference type="EMBL" id="MBT1696681.1"/>
    </source>
</evidence>
<comment type="caution">
    <text evidence="3">The sequence shown here is derived from an EMBL/GenBank/DDBJ whole genome shotgun (WGS) entry which is preliminary data.</text>
</comment>
<evidence type="ECO:0000256" key="1">
    <source>
        <dbReference type="ARBA" id="ARBA00007689"/>
    </source>
</evidence>
<dbReference type="EMBL" id="JAHESF010000005">
    <property type="protein sequence ID" value="MBT1696681.1"/>
    <property type="molecule type" value="Genomic_DNA"/>
</dbReference>
<dbReference type="AlphaFoldDB" id="A0AAP2GI31"/>
<evidence type="ECO:0000313" key="4">
    <source>
        <dbReference type="Proteomes" id="UP001319200"/>
    </source>
</evidence>
<dbReference type="InterPro" id="IPR011008">
    <property type="entry name" value="Dimeric_a/b-barrel"/>
</dbReference>
<sequence length="98" mass="11208">MDKKYFALYLLPSRPDFAQTMTDEERAIMMKHVGYWTDLMNKGKVVAFGPVLDPKEVYGLGIIAVDSEQEVKDFITNDPAAKINRYEYFPMKAVVPAK</sequence>
<evidence type="ECO:0000259" key="2">
    <source>
        <dbReference type="Pfam" id="PF03795"/>
    </source>
</evidence>
<organism evidence="3 4">
    <name type="scientific">Chryseosolibacter histidini</name>
    <dbReference type="NCBI Taxonomy" id="2782349"/>
    <lineage>
        <taxon>Bacteria</taxon>
        <taxon>Pseudomonadati</taxon>
        <taxon>Bacteroidota</taxon>
        <taxon>Cytophagia</taxon>
        <taxon>Cytophagales</taxon>
        <taxon>Chryseotaleaceae</taxon>
        <taxon>Chryseosolibacter</taxon>
    </lineage>
</organism>
<dbReference type="InterPro" id="IPR005545">
    <property type="entry name" value="YCII"/>
</dbReference>
<dbReference type="RefSeq" id="WP_254162026.1">
    <property type="nucleotide sequence ID" value="NZ_JAHESF010000005.1"/>
</dbReference>
<dbReference type="Proteomes" id="UP001319200">
    <property type="component" value="Unassembled WGS sequence"/>
</dbReference>